<gene>
    <name evidence="1" type="ORF">LEP1GSC172_2522</name>
</gene>
<dbReference type="AlphaFoldDB" id="M6V4K0"/>
<protein>
    <submittedName>
        <fullName evidence="1">Uncharacterized protein</fullName>
    </submittedName>
</protein>
<name>M6V4K0_9LEPT</name>
<dbReference type="Proteomes" id="UP000012112">
    <property type="component" value="Unassembled WGS sequence"/>
</dbReference>
<comment type="caution">
    <text evidence="1">The sequence shown here is derived from an EMBL/GenBank/DDBJ whole genome shotgun (WGS) entry which is preliminary data.</text>
</comment>
<evidence type="ECO:0000313" key="2">
    <source>
        <dbReference type="Proteomes" id="UP000012112"/>
    </source>
</evidence>
<sequence>MSFSRIDWYSTGVFQSTSFTNKGRNSTKNRRRAISQSWFQSTSFANKGRNKQSLTVMLTQIGFNPLPSQTKEEMAGSVRTPASSSIVSIHFLHKQRKK</sequence>
<organism evidence="1 2">
    <name type="scientific">Leptospira noguchii</name>
    <dbReference type="NCBI Taxonomy" id="28182"/>
    <lineage>
        <taxon>Bacteria</taxon>
        <taxon>Pseudomonadati</taxon>
        <taxon>Spirochaetota</taxon>
        <taxon>Spirochaetia</taxon>
        <taxon>Leptospirales</taxon>
        <taxon>Leptospiraceae</taxon>
        <taxon>Leptospira</taxon>
    </lineage>
</organism>
<evidence type="ECO:0000313" key="1">
    <source>
        <dbReference type="EMBL" id="EMO51825.1"/>
    </source>
</evidence>
<accession>M6V4K0</accession>
<proteinExistence type="predicted"/>
<dbReference type="EMBL" id="AKWD02000064">
    <property type="protein sequence ID" value="EMO51825.1"/>
    <property type="molecule type" value="Genomic_DNA"/>
</dbReference>
<reference evidence="1 2" key="1">
    <citation type="submission" date="2013-01" db="EMBL/GenBank/DDBJ databases">
        <authorList>
            <person name="Harkins D.M."/>
            <person name="Durkin A.S."/>
            <person name="Brinkac L.M."/>
            <person name="Haft D.H."/>
            <person name="Selengut J.D."/>
            <person name="Sanka R."/>
            <person name="DePew J."/>
            <person name="Purushe J."/>
            <person name="Matthias M.A."/>
            <person name="Vinetz J.M."/>
            <person name="Sutton G.G."/>
            <person name="Nierman W.C."/>
            <person name="Fouts D.E."/>
        </authorList>
    </citation>
    <scope>NUCLEOTIDE SEQUENCE [LARGE SCALE GENOMIC DNA]</scope>
    <source>
        <strain evidence="1 2">HAI1536</strain>
    </source>
</reference>